<protein>
    <submittedName>
        <fullName evidence="1">Uncharacterized protein</fullName>
    </submittedName>
</protein>
<accession>A0A0K1QF39</accession>
<evidence type="ECO:0000313" key="2">
    <source>
        <dbReference type="Proteomes" id="UP000064967"/>
    </source>
</evidence>
<name>A0A0K1QF39_9BACT</name>
<dbReference type="AlphaFoldDB" id="A0A0K1QF39"/>
<dbReference type="Proteomes" id="UP000064967">
    <property type="component" value="Chromosome"/>
</dbReference>
<organism evidence="1 2">
    <name type="scientific">Labilithrix luteola</name>
    <dbReference type="NCBI Taxonomy" id="1391654"/>
    <lineage>
        <taxon>Bacteria</taxon>
        <taxon>Pseudomonadati</taxon>
        <taxon>Myxococcota</taxon>
        <taxon>Polyangia</taxon>
        <taxon>Polyangiales</taxon>
        <taxon>Labilitrichaceae</taxon>
        <taxon>Labilithrix</taxon>
    </lineage>
</organism>
<reference evidence="1 2" key="1">
    <citation type="submission" date="2015-08" db="EMBL/GenBank/DDBJ databases">
        <authorList>
            <person name="Babu N.S."/>
            <person name="Beckwith C.J."/>
            <person name="Beseler K.G."/>
            <person name="Brison A."/>
            <person name="Carone J.V."/>
            <person name="Caskin T.P."/>
            <person name="Diamond M."/>
            <person name="Durham M.E."/>
            <person name="Foxe J.M."/>
            <person name="Go M."/>
            <person name="Henderson B.A."/>
            <person name="Jones I.B."/>
            <person name="McGettigan J.A."/>
            <person name="Micheletti S.J."/>
            <person name="Nasrallah M.E."/>
            <person name="Ortiz D."/>
            <person name="Piller C.R."/>
            <person name="Privatt S.R."/>
            <person name="Schneider S.L."/>
            <person name="Sharp S."/>
            <person name="Smith T.C."/>
            <person name="Stanton J.D."/>
            <person name="Ullery H.E."/>
            <person name="Wilson R.J."/>
            <person name="Serrano M.G."/>
            <person name="Buck G."/>
            <person name="Lee V."/>
            <person name="Wang Y."/>
            <person name="Carvalho R."/>
            <person name="Voegtly L."/>
            <person name="Shi R."/>
            <person name="Duckworth R."/>
            <person name="Johnson A."/>
            <person name="Loviza R."/>
            <person name="Walstead R."/>
            <person name="Shah Z."/>
            <person name="Kiflezghi M."/>
            <person name="Wade K."/>
            <person name="Ball S.L."/>
            <person name="Bradley K.W."/>
            <person name="Asai D.J."/>
            <person name="Bowman C.A."/>
            <person name="Russell D.A."/>
            <person name="Pope W.H."/>
            <person name="Jacobs-Sera D."/>
            <person name="Hendrix R.W."/>
            <person name="Hatfull G.F."/>
        </authorList>
    </citation>
    <scope>NUCLEOTIDE SEQUENCE [LARGE SCALE GENOMIC DNA]</scope>
    <source>
        <strain evidence="1 2">DSM 27648</strain>
    </source>
</reference>
<sequence length="40" mass="4508">MKNLLESGPEHWIGPPFSARRILVCANDGPIDNRTNLVYL</sequence>
<keyword evidence="2" id="KW-1185">Reference proteome</keyword>
<dbReference type="KEGG" id="llu:AKJ09_10996"/>
<proteinExistence type="predicted"/>
<gene>
    <name evidence="1" type="ORF">AKJ09_10996</name>
</gene>
<evidence type="ECO:0000313" key="1">
    <source>
        <dbReference type="EMBL" id="AKV04333.1"/>
    </source>
</evidence>
<dbReference type="EMBL" id="CP012333">
    <property type="protein sequence ID" value="AKV04333.1"/>
    <property type="molecule type" value="Genomic_DNA"/>
</dbReference>